<evidence type="ECO:0000313" key="5">
    <source>
        <dbReference type="EMBL" id="RVT86065.1"/>
    </source>
</evidence>
<feature type="binding site" evidence="3">
    <location>
        <position position="147"/>
    </location>
    <ligand>
        <name>a divalent metal cation</name>
        <dbReference type="ChEBI" id="CHEBI:60240"/>
    </ligand>
</feature>
<keyword evidence="3" id="KW-0862">Zinc</keyword>
<protein>
    <submittedName>
        <fullName evidence="5">SMP-30/gluconolactonase/LRE family protein</fullName>
    </submittedName>
</protein>
<dbReference type="EMBL" id="SACM01000002">
    <property type="protein sequence ID" value="RVT86065.1"/>
    <property type="molecule type" value="Genomic_DNA"/>
</dbReference>
<dbReference type="InterPro" id="IPR013658">
    <property type="entry name" value="SGL"/>
</dbReference>
<dbReference type="AlphaFoldDB" id="A0A3S2WRC3"/>
<feature type="active site" description="Proton donor/acceptor" evidence="2">
    <location>
        <position position="206"/>
    </location>
</feature>
<evidence type="ECO:0000259" key="4">
    <source>
        <dbReference type="Pfam" id="PF08450"/>
    </source>
</evidence>
<proteinExistence type="inferred from homology"/>
<sequence length="299" mass="32297">MHTDDLRPLNDHRCLLGESPLWHPDEQVLYSVDIPGRQVLRWREGTDAPDVWPMEAEPGCIAARQGGGLVVARRDGLFALDTQTGRLSALAPPPYDPAAQRYNDGKPDAAGRLWVGTLSDARRPEAALYRIDAGGATPMVQGITVGNGLAWSPDGRTLYASDTKAHTVYRQPFDGATGALGPREAWVQFPERDPAQPLAAYGGRPDGAAVDAEGCYWVAMFEGQRLLRLSPKGEVLQVLPLPVRCPTMPCLGGADGRTLFITTARDKRPADELAAQPWAGAVLSVRVDVPGLPAHRCRL</sequence>
<comment type="similarity">
    <text evidence="1">Belongs to the SMP-30/CGR1 family.</text>
</comment>
<feature type="domain" description="SMP-30/Gluconolactonase/LRE-like region" evidence="4">
    <location>
        <begin position="16"/>
        <end position="265"/>
    </location>
</feature>
<dbReference type="RefSeq" id="WP_127682563.1">
    <property type="nucleotide sequence ID" value="NZ_SACM01000002.1"/>
</dbReference>
<dbReference type="GO" id="GO:0005509">
    <property type="term" value="F:calcium ion binding"/>
    <property type="evidence" value="ECO:0007669"/>
    <property type="project" value="TreeGrafter"/>
</dbReference>
<keyword evidence="3" id="KW-0479">Metal-binding</keyword>
<accession>A0A3S2WRC3</accession>
<dbReference type="OrthoDB" id="9775406at2"/>
<dbReference type="PRINTS" id="PR01790">
    <property type="entry name" value="SMP30FAMILY"/>
</dbReference>
<dbReference type="GO" id="GO:0019853">
    <property type="term" value="P:L-ascorbic acid biosynthetic process"/>
    <property type="evidence" value="ECO:0007669"/>
    <property type="project" value="TreeGrafter"/>
</dbReference>
<dbReference type="Gene3D" id="2.120.10.30">
    <property type="entry name" value="TolB, C-terminal domain"/>
    <property type="match status" value="1"/>
</dbReference>
<evidence type="ECO:0000313" key="6">
    <source>
        <dbReference type="Proteomes" id="UP000288587"/>
    </source>
</evidence>
<evidence type="ECO:0000256" key="2">
    <source>
        <dbReference type="PIRSR" id="PIRSR605511-1"/>
    </source>
</evidence>
<comment type="caution">
    <text evidence="5">The sequence shown here is derived from an EMBL/GenBank/DDBJ whole genome shotgun (WGS) entry which is preliminary data.</text>
</comment>
<dbReference type="InterPro" id="IPR011042">
    <property type="entry name" value="6-blade_b-propeller_TolB-like"/>
</dbReference>
<comment type="cofactor">
    <cofactor evidence="3">
        <name>Zn(2+)</name>
        <dbReference type="ChEBI" id="CHEBI:29105"/>
    </cofactor>
    <text evidence="3">Binds 1 divalent metal cation per subunit.</text>
</comment>
<dbReference type="SUPFAM" id="SSF63829">
    <property type="entry name" value="Calcium-dependent phosphotriesterase"/>
    <property type="match status" value="1"/>
</dbReference>
<dbReference type="Pfam" id="PF08450">
    <property type="entry name" value="SGL"/>
    <property type="match status" value="1"/>
</dbReference>
<feature type="binding site" evidence="3">
    <location>
        <position position="103"/>
    </location>
    <ligand>
        <name>substrate</name>
    </ligand>
</feature>
<organism evidence="5 6">
    <name type="scientific">Inhella crocodyli</name>
    <dbReference type="NCBI Taxonomy" id="2499851"/>
    <lineage>
        <taxon>Bacteria</taxon>
        <taxon>Pseudomonadati</taxon>
        <taxon>Pseudomonadota</taxon>
        <taxon>Betaproteobacteria</taxon>
        <taxon>Burkholderiales</taxon>
        <taxon>Sphaerotilaceae</taxon>
        <taxon>Inhella</taxon>
    </lineage>
</organism>
<keyword evidence="6" id="KW-1185">Reference proteome</keyword>
<dbReference type="PANTHER" id="PTHR10907">
    <property type="entry name" value="REGUCALCIN"/>
    <property type="match status" value="1"/>
</dbReference>
<evidence type="ECO:0000256" key="3">
    <source>
        <dbReference type="PIRSR" id="PIRSR605511-2"/>
    </source>
</evidence>
<evidence type="ECO:0000256" key="1">
    <source>
        <dbReference type="ARBA" id="ARBA00008853"/>
    </source>
</evidence>
<feature type="binding site" evidence="3">
    <location>
        <position position="206"/>
    </location>
    <ligand>
        <name>a divalent metal cation</name>
        <dbReference type="ChEBI" id="CHEBI:60240"/>
    </ligand>
</feature>
<dbReference type="Proteomes" id="UP000288587">
    <property type="component" value="Unassembled WGS sequence"/>
</dbReference>
<gene>
    <name evidence="5" type="ORF">EOD73_08455</name>
</gene>
<dbReference type="InterPro" id="IPR005511">
    <property type="entry name" value="SMP-30"/>
</dbReference>
<name>A0A3S2WRC3_9BURK</name>
<feature type="binding site" evidence="3">
    <location>
        <position position="18"/>
    </location>
    <ligand>
        <name>a divalent metal cation</name>
        <dbReference type="ChEBI" id="CHEBI:60240"/>
    </ligand>
</feature>
<reference evidence="5 6" key="1">
    <citation type="submission" date="2019-01" db="EMBL/GenBank/DDBJ databases">
        <authorList>
            <person name="Chen W.-M."/>
        </authorList>
    </citation>
    <scope>NUCLEOTIDE SEQUENCE [LARGE SCALE GENOMIC DNA]</scope>
    <source>
        <strain evidence="5 6">CCP-18</strain>
    </source>
</reference>
<dbReference type="GO" id="GO:0004341">
    <property type="term" value="F:gluconolactonase activity"/>
    <property type="evidence" value="ECO:0007669"/>
    <property type="project" value="TreeGrafter"/>
</dbReference>
<feature type="binding site" evidence="3">
    <location>
        <position position="101"/>
    </location>
    <ligand>
        <name>substrate</name>
    </ligand>
</feature>
<dbReference type="PANTHER" id="PTHR10907:SF47">
    <property type="entry name" value="REGUCALCIN"/>
    <property type="match status" value="1"/>
</dbReference>